<dbReference type="PANTHER" id="PTHR36985:SF1">
    <property type="entry name" value="TRANSLOCATION AND ASSEMBLY MODULE SUBUNIT TAMB"/>
    <property type="match status" value="1"/>
</dbReference>
<dbReference type="PATRIC" id="fig|1411148.3.peg.2303"/>
<sequence>MAKWIKRTVKTCLLAPVGAVAVGAVLLYVPPVQNAVLKVVLRHVSERVGMEITVGHVRLSYPLDLTLRDVSVRDSVCDTLLNVRGLSVSVRPWPLLRGEVFVSELQLDSALVHSKGLIEGMHLDGTFGRLATADVGLWAKKEELKLDNVLLADAEVALVIDSIPPSDTTDTTVNRWRITAERLDLQRVGFTLRMPKDTLGVTTYLGDARVTGISANLEAQRYAAGRLDIRGAYAAYDASERPRTVGLDPQHISASNIRLLVDSVRYHAGDLRVALREASLDERSGLSVESLSAYVHLDSTGVSVSEGMLRTTRSWIDLQARVPWAALSDRPTADLQAEWSAGIDGQDVLTAMGEQGPRLMRALPDSLLYLSGLVEGNLERMRVHDLMGGLPGVFTFEAYGSAAQIMDERRRTGQINLLLQTESRQYLSRWIPELSGGRIRMPERMRVELEASLKGGEYQGRLKAEESGGRIELTGRYHSLRNEYAVDVRVDSLRPVHFLPQDSLYRLTAVLHAEGRGTDIFSPRTRITLRGSVADVHYGSYRLSGLSLDGSLLSHQAQATLSSASPYIKGKVMLDGVVRRDRMAGVVAIDMDTLDLMGLKLTKDPLSGSFQLFSEMETDLKRRHRLDLTLGNWAITTDQQTYRPKMLTLHAVSDDDTTRLSFHAGDMALVATGNADAPTLLQRLGNVSDVFRRLMEHDSAAHIERLTPVLPTLNVQLEAEKDNPLYNYLQEQNIFFDRLTVHASTSPTDGLQANALLLSVMKDTMRLDTICLDIRHDSIDGLTYAVDVIKNRFRGQDAFTAGLRGHLLNGVAEVNALYRDSRGETGLQLGVQAEQRGKAYRFHFIPDEPVLAFMPFKLNPENYVEVRSLKSLSADLKLTGPENAALWIHSNADSTELAVEINQIDLQQLSRFAAIPDMQGRVNVALRYVPSDVSYLIAADANIDNLIFRGQPVGELLLNGVYLPLDNNRHRFDAHFYHNESELATVSAFYRQPQQKQAQGAIDGTMQFDRIPLSELNPFFGGAVDMQGVLRGRLTLESRDRGPIWNGYLQLDSTSMYVRAVGTRFRFDDQEVDIKDSKLRLTKYGIYTTGGNPFTISGTVDLSKSMKETADLRLAAQDMLLIDAPDGAPGAMLYGRLPIDLNLTARGPLRALKVRGGVHVRSGTNVTYVMPDANDELQDNFAGLVSFTYFSDTVPQRIRDMERQNAARTSSIGGLDAQLTLRVDPTARLKVDMGGVGERSNRIELRGGGDLSFHYTPLGDMNMSGRYTLSGGLIRYSIPVIPLTDFTIQDGSYVEWQGDLMNPYLNLTALTRQRSTVNLDGRSQMVDFNVGLQVRQQLRNIALKFILEAPKNGTVQTQLAAMGEEERSKQAIGLLVTGVYLAQSGTGNEHLDVGTAISSLLQREINNMLGSLGGDVPFSFDVNTYDGTDGKGRRIDYLGRFYMGFLKERIYTTLGMRYSTNDPVMGNRLYLDEASLEYRLDADGSRFVKVYNQTDYENLFEGEIRKTGLSAIFRRKVKRLADLFDFRKRRNRTVVTEPEPTAPDTNETETDSTEGAPAEDTTRRDAAPSPND</sequence>
<proteinExistence type="predicted"/>
<dbReference type="Pfam" id="PF04357">
    <property type="entry name" value="TamB"/>
    <property type="match status" value="1"/>
</dbReference>
<organism evidence="7 8">
    <name type="scientific">Tannerella sp. oral taxon BU063 isolate Cell 2</name>
    <dbReference type="NCBI Taxonomy" id="1411148"/>
    <lineage>
        <taxon>Bacteria</taxon>
        <taxon>Pseudomonadati</taxon>
        <taxon>Bacteroidota</taxon>
        <taxon>Bacteroidia</taxon>
        <taxon>Bacteroidales</taxon>
        <taxon>Tannerellaceae</taxon>
        <taxon>Tannerella</taxon>
    </lineage>
</organism>
<dbReference type="GO" id="GO:0005886">
    <property type="term" value="C:plasma membrane"/>
    <property type="evidence" value="ECO:0007669"/>
    <property type="project" value="InterPro"/>
</dbReference>
<evidence type="ECO:0000256" key="4">
    <source>
        <dbReference type="ARBA" id="ARBA00023136"/>
    </source>
</evidence>
<evidence type="ECO:0000259" key="6">
    <source>
        <dbReference type="Pfam" id="PF04357"/>
    </source>
</evidence>
<evidence type="ECO:0000313" key="7">
    <source>
        <dbReference type="EMBL" id="ETK00698.1"/>
    </source>
</evidence>
<comment type="subcellular location">
    <subcellularLocation>
        <location evidence="1">Membrane</location>
        <topology evidence="1">Single-pass membrane protein</topology>
    </subcellularLocation>
</comment>
<feature type="domain" description="Translocation and assembly module TamB C-terminal" evidence="6">
    <location>
        <begin position="1089"/>
        <end position="1493"/>
    </location>
</feature>
<protein>
    <recommendedName>
        <fullName evidence="6">Translocation and assembly module TamB C-terminal domain-containing protein</fullName>
    </recommendedName>
</protein>
<dbReference type="Proteomes" id="UP000018837">
    <property type="component" value="Unassembled WGS sequence"/>
</dbReference>
<comment type="caution">
    <text evidence="7">The sequence shown here is derived from an EMBL/GenBank/DDBJ whole genome shotgun (WGS) entry which is preliminary data.</text>
</comment>
<evidence type="ECO:0000256" key="2">
    <source>
        <dbReference type="ARBA" id="ARBA00022692"/>
    </source>
</evidence>
<dbReference type="PANTHER" id="PTHR36985">
    <property type="entry name" value="TRANSLOCATION AND ASSEMBLY MODULE SUBUNIT TAMB"/>
    <property type="match status" value="1"/>
</dbReference>
<accession>W2C0Y2</accession>
<feature type="region of interest" description="Disordered" evidence="5">
    <location>
        <begin position="1533"/>
        <end position="1572"/>
    </location>
</feature>
<dbReference type="GO" id="GO:0009306">
    <property type="term" value="P:protein secretion"/>
    <property type="evidence" value="ECO:0007669"/>
    <property type="project" value="InterPro"/>
</dbReference>
<evidence type="ECO:0000256" key="1">
    <source>
        <dbReference type="ARBA" id="ARBA00004167"/>
    </source>
</evidence>
<keyword evidence="2" id="KW-0812">Transmembrane</keyword>
<keyword evidence="3" id="KW-1133">Transmembrane helix</keyword>
<keyword evidence="4" id="KW-0472">Membrane</keyword>
<evidence type="ECO:0000256" key="3">
    <source>
        <dbReference type="ARBA" id="ARBA00022989"/>
    </source>
</evidence>
<evidence type="ECO:0000313" key="8">
    <source>
        <dbReference type="Proteomes" id="UP000018837"/>
    </source>
</evidence>
<gene>
    <name evidence="7" type="ORF">N425_13700</name>
</gene>
<name>W2C0Y2_9BACT</name>
<dbReference type="InterPro" id="IPR007452">
    <property type="entry name" value="TamB_C"/>
</dbReference>
<evidence type="ECO:0000256" key="5">
    <source>
        <dbReference type="SAM" id="MobiDB-lite"/>
    </source>
</evidence>
<reference evidence="7 8" key="1">
    <citation type="submission" date="2013-11" db="EMBL/GenBank/DDBJ databases">
        <title>Single cell genomics of uncultured Tannerella BU063 (oral taxon 286).</title>
        <authorList>
            <person name="Beall C.J."/>
            <person name="Campbell A.G."/>
            <person name="Griffen A.L."/>
            <person name="Podar M."/>
            <person name="Leys E.J."/>
        </authorList>
    </citation>
    <scope>NUCLEOTIDE SEQUENCE [LARGE SCALE GENOMIC DNA]</scope>
    <source>
        <strain evidence="7">Cell 2</strain>
    </source>
</reference>
<dbReference type="EMBL" id="AYUF01000496">
    <property type="protein sequence ID" value="ETK00698.1"/>
    <property type="molecule type" value="Genomic_DNA"/>
</dbReference>